<feature type="domain" description="Ferritin-like diiron" evidence="6">
    <location>
        <begin position="36"/>
        <end position="172"/>
    </location>
</feature>
<evidence type="ECO:0000256" key="1">
    <source>
        <dbReference type="ARBA" id="ARBA00001965"/>
    </source>
</evidence>
<dbReference type="CDD" id="cd00974">
    <property type="entry name" value="DSRD"/>
    <property type="match status" value="1"/>
</dbReference>
<keyword evidence="2" id="KW-0813">Transport</keyword>
<evidence type="ECO:0000256" key="4">
    <source>
        <dbReference type="ARBA" id="ARBA00022982"/>
    </source>
</evidence>
<dbReference type="InterPro" id="IPR048574">
    <property type="entry name" value="RUBY_RBDX"/>
</dbReference>
<evidence type="ECO:0000256" key="2">
    <source>
        <dbReference type="ARBA" id="ARBA00022448"/>
    </source>
</evidence>
<accession>A0A3G4VLT4</accession>
<dbReference type="InterPro" id="IPR052364">
    <property type="entry name" value="Rubrerythrin"/>
</dbReference>
<dbReference type="InterPro" id="IPR004462">
    <property type="entry name" value="Desulfoferrodoxin_N"/>
</dbReference>
<organism evidence="7 8">
    <name type="scientific">Vibrio mediterranei</name>
    <dbReference type="NCBI Taxonomy" id="689"/>
    <lineage>
        <taxon>Bacteria</taxon>
        <taxon>Pseudomonadati</taxon>
        <taxon>Pseudomonadota</taxon>
        <taxon>Gammaproteobacteria</taxon>
        <taxon>Vibrionales</taxon>
        <taxon>Vibrionaceae</taxon>
        <taxon>Vibrio</taxon>
    </lineage>
</organism>
<evidence type="ECO:0000313" key="7">
    <source>
        <dbReference type="EMBL" id="AYV23831.1"/>
    </source>
</evidence>
<dbReference type="InterPro" id="IPR009040">
    <property type="entry name" value="Ferritin-like_diiron"/>
</dbReference>
<dbReference type="PANTHER" id="PTHR43865:SF1">
    <property type="entry name" value="RUBRERYTHRIN-RELATED"/>
    <property type="match status" value="1"/>
</dbReference>
<keyword evidence="3" id="KW-0479">Metal-binding</keyword>
<dbReference type="PROSITE" id="PS50905">
    <property type="entry name" value="FERRITIN_LIKE"/>
    <property type="match status" value="1"/>
</dbReference>
<name>A0A3G4VLT4_9VIBR</name>
<dbReference type="Pfam" id="PF21349">
    <property type="entry name" value="RUBY_RBDX"/>
    <property type="match status" value="1"/>
</dbReference>
<dbReference type="Gene3D" id="1.20.1260.10">
    <property type="match status" value="1"/>
</dbReference>
<dbReference type="RefSeq" id="WP_124941642.1">
    <property type="nucleotide sequence ID" value="NZ_CP033578.1"/>
</dbReference>
<sequence length="223" mass="25238">MIEKYQTYHCNLCGNEVEVTCVGSGQLTCCQQSMQVKEMDSVSIYLKKAFEGEAVAFTKYNLYSKLARKSGYHHIADQLAHIAANELVHAKLHFKHIEQRTLGARLTDIAAALKDSIDGESFESVAFYPELSELCNSHGDSVVADHFLNIGAIEKTHDERLSNLLYRLESGFEFESLIPTEWICEKCGHTHISPKAFDECPVCHHDKTYQRRMAETSHRIAIL</sequence>
<dbReference type="InterPro" id="IPR012347">
    <property type="entry name" value="Ferritin-like"/>
</dbReference>
<dbReference type="Proteomes" id="UP000279760">
    <property type="component" value="Chromosome 2"/>
</dbReference>
<dbReference type="GO" id="GO:0016491">
    <property type="term" value="F:oxidoreductase activity"/>
    <property type="evidence" value="ECO:0007669"/>
    <property type="project" value="InterPro"/>
</dbReference>
<dbReference type="CDD" id="cd01041">
    <property type="entry name" value="Rubrerythrin"/>
    <property type="match status" value="1"/>
</dbReference>
<dbReference type="Gene3D" id="2.20.28.10">
    <property type="match status" value="1"/>
</dbReference>
<evidence type="ECO:0000256" key="3">
    <source>
        <dbReference type="ARBA" id="ARBA00022723"/>
    </source>
</evidence>
<reference evidence="7 8" key="1">
    <citation type="submission" date="2018-11" db="EMBL/GenBank/DDBJ databases">
        <title>Complete Genome Sequence of Vbrio mediterranei 117-T6: a Potential Pathogen Bacteria Isolated from the Conchocelis of Pyropia.</title>
        <authorList>
            <person name="Liu Q."/>
        </authorList>
    </citation>
    <scope>NUCLEOTIDE SEQUENCE [LARGE SCALE GENOMIC DNA]</scope>
    <source>
        <strain evidence="7 8">117-T6</strain>
    </source>
</reference>
<dbReference type="InterPro" id="IPR003251">
    <property type="entry name" value="Rr_diiron-bd_dom"/>
</dbReference>
<dbReference type="SUPFAM" id="SSF47240">
    <property type="entry name" value="Ferritin-like"/>
    <property type="match status" value="1"/>
</dbReference>
<dbReference type="Pfam" id="PF02915">
    <property type="entry name" value="Rubrerythrin"/>
    <property type="match status" value="1"/>
</dbReference>
<dbReference type="Gene3D" id="2.20.28.100">
    <property type="entry name" value="Desulphoferrodoxin, N-terminal domain"/>
    <property type="match status" value="1"/>
</dbReference>
<dbReference type="SUPFAM" id="SSF57802">
    <property type="entry name" value="Rubredoxin-like"/>
    <property type="match status" value="2"/>
</dbReference>
<dbReference type="InterPro" id="IPR009078">
    <property type="entry name" value="Ferritin-like_SF"/>
</dbReference>
<protein>
    <submittedName>
        <fullName evidence="7">Rubrerythrin family protein</fullName>
    </submittedName>
</protein>
<gene>
    <name evidence="7" type="ORF">ECB94_21370</name>
</gene>
<dbReference type="GO" id="GO:0005506">
    <property type="term" value="F:iron ion binding"/>
    <property type="evidence" value="ECO:0007669"/>
    <property type="project" value="InterPro"/>
</dbReference>
<keyword evidence="4" id="KW-0249">Electron transport</keyword>
<dbReference type="InterPro" id="IPR038094">
    <property type="entry name" value="Desulfoferrodoxin_N_sf"/>
</dbReference>
<proteinExistence type="predicted"/>
<dbReference type="Pfam" id="PF06397">
    <property type="entry name" value="Desulfoferrod_N"/>
    <property type="match status" value="1"/>
</dbReference>
<dbReference type="PANTHER" id="PTHR43865">
    <property type="entry name" value="RUBRERYTHRIN-RELATED"/>
    <property type="match status" value="1"/>
</dbReference>
<evidence type="ECO:0000313" key="8">
    <source>
        <dbReference type="Proteomes" id="UP000279760"/>
    </source>
</evidence>
<dbReference type="EMBL" id="CP033578">
    <property type="protein sequence ID" value="AYV23831.1"/>
    <property type="molecule type" value="Genomic_DNA"/>
</dbReference>
<evidence type="ECO:0000259" key="6">
    <source>
        <dbReference type="PROSITE" id="PS50905"/>
    </source>
</evidence>
<dbReference type="AlphaFoldDB" id="A0A3G4VLT4"/>
<comment type="cofactor">
    <cofactor evidence="1">
        <name>Fe(3+)</name>
        <dbReference type="ChEBI" id="CHEBI:29034"/>
    </cofactor>
</comment>
<keyword evidence="5" id="KW-0408">Iron</keyword>
<evidence type="ECO:0000256" key="5">
    <source>
        <dbReference type="ARBA" id="ARBA00023004"/>
    </source>
</evidence>